<name>A0ACA9QRW5_9GLOM</name>
<comment type="caution">
    <text evidence="1">The sequence shown here is derived from an EMBL/GenBank/DDBJ whole genome shotgun (WGS) entry which is preliminary data.</text>
</comment>
<dbReference type="Proteomes" id="UP000789702">
    <property type="component" value="Unassembled WGS sequence"/>
</dbReference>
<feature type="non-terminal residue" evidence="1">
    <location>
        <position position="103"/>
    </location>
</feature>
<organism evidence="1 2">
    <name type="scientific">Dentiscutata heterogama</name>
    <dbReference type="NCBI Taxonomy" id="1316150"/>
    <lineage>
        <taxon>Eukaryota</taxon>
        <taxon>Fungi</taxon>
        <taxon>Fungi incertae sedis</taxon>
        <taxon>Mucoromycota</taxon>
        <taxon>Glomeromycotina</taxon>
        <taxon>Glomeromycetes</taxon>
        <taxon>Diversisporales</taxon>
        <taxon>Gigasporaceae</taxon>
        <taxon>Dentiscutata</taxon>
    </lineage>
</organism>
<protein>
    <submittedName>
        <fullName evidence="1">9308_t:CDS:1</fullName>
    </submittedName>
</protein>
<feature type="non-terminal residue" evidence="1">
    <location>
        <position position="1"/>
    </location>
</feature>
<dbReference type="EMBL" id="CAJVPU010050915">
    <property type="protein sequence ID" value="CAG8760312.1"/>
    <property type="molecule type" value="Genomic_DNA"/>
</dbReference>
<gene>
    <name evidence="1" type="ORF">DHETER_LOCUS15211</name>
</gene>
<evidence type="ECO:0000313" key="1">
    <source>
        <dbReference type="EMBL" id="CAG8760312.1"/>
    </source>
</evidence>
<accession>A0ACA9QRW5</accession>
<keyword evidence="2" id="KW-1185">Reference proteome</keyword>
<reference evidence="1" key="1">
    <citation type="submission" date="2021-06" db="EMBL/GenBank/DDBJ databases">
        <authorList>
            <person name="Kallberg Y."/>
            <person name="Tangrot J."/>
            <person name="Rosling A."/>
        </authorList>
    </citation>
    <scope>NUCLEOTIDE SEQUENCE</scope>
    <source>
        <strain evidence="1">IL203A</strain>
    </source>
</reference>
<sequence>SSDDNSLVSSKIENKKMDHFLACTPTFLEQAQFEDQILNITITNTRCILKSATETNKSYIQNKACNDSHRIMIAFDGWKNVINQEILGSVLIKSNGKTLGWKS</sequence>
<evidence type="ECO:0000313" key="2">
    <source>
        <dbReference type="Proteomes" id="UP000789702"/>
    </source>
</evidence>
<proteinExistence type="predicted"/>